<dbReference type="Proteomes" id="UP000053593">
    <property type="component" value="Unassembled WGS sequence"/>
</dbReference>
<proteinExistence type="predicted"/>
<evidence type="ECO:0000313" key="1">
    <source>
        <dbReference type="EMBL" id="KIK63476.1"/>
    </source>
</evidence>
<organism evidence="1 2">
    <name type="scientific">Collybiopsis luxurians FD-317 M1</name>
    <dbReference type="NCBI Taxonomy" id="944289"/>
    <lineage>
        <taxon>Eukaryota</taxon>
        <taxon>Fungi</taxon>
        <taxon>Dikarya</taxon>
        <taxon>Basidiomycota</taxon>
        <taxon>Agaricomycotina</taxon>
        <taxon>Agaricomycetes</taxon>
        <taxon>Agaricomycetidae</taxon>
        <taxon>Agaricales</taxon>
        <taxon>Marasmiineae</taxon>
        <taxon>Omphalotaceae</taxon>
        <taxon>Collybiopsis</taxon>
        <taxon>Collybiopsis luxurians</taxon>
    </lineage>
</organism>
<accession>A0A0D0C5U0</accession>
<dbReference type="HOGENOM" id="CLU_1294539_0_0_1"/>
<sequence>MSTLSERPKSERPPKSFQRQHQLYRVRLLTKVFDTDIDISLTRTDPEYIYDTYTFNPYQKATPPPFFFLLLKPHLIQMNSPSPRTTFRLHRNPHREDSNSNSEFFNSFHLASAFSMAIETLIMYIIITTPPPLRPPAAMCNDPDSSMDSESEQLRHNHHYSYYYRDGPNPDPSSRFDEPDWFYYIHIAKPPIISNSVIGSSSSGQDFYARCQG</sequence>
<keyword evidence="2" id="KW-1185">Reference proteome</keyword>
<reference evidence="1 2" key="1">
    <citation type="submission" date="2014-04" db="EMBL/GenBank/DDBJ databases">
        <title>Evolutionary Origins and Diversification of the Mycorrhizal Mutualists.</title>
        <authorList>
            <consortium name="DOE Joint Genome Institute"/>
            <consortium name="Mycorrhizal Genomics Consortium"/>
            <person name="Kohler A."/>
            <person name="Kuo A."/>
            <person name="Nagy L.G."/>
            <person name="Floudas D."/>
            <person name="Copeland A."/>
            <person name="Barry K.W."/>
            <person name="Cichocki N."/>
            <person name="Veneault-Fourrey C."/>
            <person name="LaButti K."/>
            <person name="Lindquist E.A."/>
            <person name="Lipzen A."/>
            <person name="Lundell T."/>
            <person name="Morin E."/>
            <person name="Murat C."/>
            <person name="Riley R."/>
            <person name="Ohm R."/>
            <person name="Sun H."/>
            <person name="Tunlid A."/>
            <person name="Henrissat B."/>
            <person name="Grigoriev I.V."/>
            <person name="Hibbett D.S."/>
            <person name="Martin F."/>
        </authorList>
    </citation>
    <scope>NUCLEOTIDE SEQUENCE [LARGE SCALE GENOMIC DNA]</scope>
    <source>
        <strain evidence="1 2">FD-317 M1</strain>
    </source>
</reference>
<dbReference type="EMBL" id="KN834764">
    <property type="protein sequence ID" value="KIK63476.1"/>
    <property type="molecule type" value="Genomic_DNA"/>
</dbReference>
<evidence type="ECO:0000313" key="2">
    <source>
        <dbReference type="Proteomes" id="UP000053593"/>
    </source>
</evidence>
<name>A0A0D0C5U0_9AGAR</name>
<dbReference type="AlphaFoldDB" id="A0A0D0C5U0"/>
<protein>
    <submittedName>
        <fullName evidence="1">Unplaced genomic scaffold GYMLUscaffold_16, whole genome shotgun sequence</fullName>
    </submittedName>
</protein>
<gene>
    <name evidence="1" type="ORF">GYMLUDRAFT_57667</name>
</gene>